<proteinExistence type="predicted"/>
<gene>
    <name evidence="2" type="ORF">J2I46_27785</name>
</gene>
<comment type="caution">
    <text evidence="2">The sequence shown here is derived from an EMBL/GenBank/DDBJ whole genome shotgun (WGS) entry which is preliminary data.</text>
</comment>
<evidence type="ECO:0000313" key="3">
    <source>
        <dbReference type="Proteomes" id="UP000664628"/>
    </source>
</evidence>
<dbReference type="EMBL" id="JAFMYW010000011">
    <property type="protein sequence ID" value="MBO0952416.1"/>
    <property type="molecule type" value="Genomic_DNA"/>
</dbReference>
<keyword evidence="3" id="KW-1185">Reference proteome</keyword>
<dbReference type="InterPro" id="IPR043729">
    <property type="entry name" value="DUF5672"/>
</dbReference>
<protein>
    <recommendedName>
        <fullName evidence="1">DUF5672 domain-containing protein</fullName>
    </recommendedName>
</protein>
<dbReference type="Pfam" id="PF18922">
    <property type="entry name" value="DUF5672"/>
    <property type="match status" value="1"/>
</dbReference>
<name>A0ABS3JQX9_9BACT</name>
<accession>A0ABS3JQX9</accession>
<dbReference type="Proteomes" id="UP000664628">
    <property type="component" value="Unassembled WGS sequence"/>
</dbReference>
<evidence type="ECO:0000313" key="2">
    <source>
        <dbReference type="EMBL" id="MBO0952416.1"/>
    </source>
</evidence>
<organism evidence="2 3">
    <name type="scientific">Fibrella forsythiae</name>
    <dbReference type="NCBI Taxonomy" id="2817061"/>
    <lineage>
        <taxon>Bacteria</taxon>
        <taxon>Pseudomonadati</taxon>
        <taxon>Bacteroidota</taxon>
        <taxon>Cytophagia</taxon>
        <taxon>Cytophagales</taxon>
        <taxon>Spirosomataceae</taxon>
        <taxon>Fibrella</taxon>
    </lineage>
</organism>
<feature type="domain" description="DUF5672" evidence="1">
    <location>
        <begin position="60"/>
        <end position="254"/>
    </location>
</feature>
<reference evidence="2 3" key="1">
    <citation type="submission" date="2021-03" db="EMBL/GenBank/DDBJ databases">
        <title>Fibrella sp. HMF5405 genome sequencing and assembly.</title>
        <authorList>
            <person name="Kang H."/>
            <person name="Kim H."/>
            <person name="Bae S."/>
            <person name="Joh K."/>
        </authorList>
    </citation>
    <scope>NUCLEOTIDE SEQUENCE [LARGE SCALE GENOMIC DNA]</scope>
    <source>
        <strain evidence="2 3">HMF5405</strain>
    </source>
</reference>
<sequence>MTHQFVSVCIVIPVYKATLTPYETVALTQCMRVLGHYPITFVKPDSLDLTPILQTVPASVQTQSFGNEYFTSVLSYNRLMLLPAFYEAFAAFEYILIYQLDAFVFRDELADWCQRGYDYVGAPWLRDCDFSSPWAEAWFNAKKQVAIWMDLRKEDRITPREIVTLNGVGNGGLSLRHVNHSLHTLRRMKSRLAKYEAVTMHQFNEDVFWGVEVNRYWPHLNVPDFRTAMQFSVEFYPERAISVYNKGKLPFGCHAWDIHGTDFWRPIFAQYGYTI</sequence>
<evidence type="ECO:0000259" key="1">
    <source>
        <dbReference type="Pfam" id="PF18922"/>
    </source>
</evidence>